<evidence type="ECO:0000256" key="4">
    <source>
        <dbReference type="ARBA" id="ARBA00022568"/>
    </source>
</evidence>
<keyword evidence="10 17" id="KW-1133">Transmembrane helix</keyword>
<dbReference type="GO" id="GO:0005886">
    <property type="term" value="C:plasma membrane"/>
    <property type="evidence" value="ECO:0007669"/>
    <property type="project" value="TreeGrafter"/>
</dbReference>
<keyword evidence="8" id="KW-0256">Endoplasmic reticulum</keyword>
<feature type="compositionally biased region" description="Low complexity" evidence="16">
    <location>
        <begin position="676"/>
        <end position="688"/>
    </location>
</feature>
<keyword evidence="20" id="KW-1185">Reference proteome</keyword>
<reference evidence="19" key="2">
    <citation type="submission" date="2025-09" db="UniProtKB">
        <authorList>
            <consortium name="Ensembl"/>
        </authorList>
    </citation>
    <scope>IDENTIFICATION</scope>
</reference>
<keyword evidence="7" id="KW-0732">Signal</keyword>
<organism evidence="19 20">
    <name type="scientific">Cyprinus carpio</name>
    <name type="common">Common carp</name>
    <dbReference type="NCBI Taxonomy" id="7962"/>
    <lineage>
        <taxon>Eukaryota</taxon>
        <taxon>Metazoa</taxon>
        <taxon>Chordata</taxon>
        <taxon>Craniata</taxon>
        <taxon>Vertebrata</taxon>
        <taxon>Euteleostomi</taxon>
        <taxon>Actinopterygii</taxon>
        <taxon>Neopterygii</taxon>
        <taxon>Teleostei</taxon>
        <taxon>Ostariophysi</taxon>
        <taxon>Cypriniformes</taxon>
        <taxon>Cyprinidae</taxon>
        <taxon>Cyprininae</taxon>
        <taxon>Cyprinus</taxon>
    </lineage>
</organism>
<feature type="transmembrane region" description="Helical" evidence="17">
    <location>
        <begin position="194"/>
        <end position="212"/>
    </location>
</feature>
<keyword evidence="9" id="KW-0106">Calcium</keyword>
<dbReference type="PANTHER" id="PTHR15136:SF9">
    <property type="entry name" value="STROMAL INTERACTION MOLECULE 1"/>
    <property type="match status" value="1"/>
</dbReference>
<accession>A0A8C1MKD0</accession>
<feature type="region of interest" description="Disordered" evidence="16">
    <location>
        <begin position="554"/>
        <end position="574"/>
    </location>
</feature>
<evidence type="ECO:0000256" key="10">
    <source>
        <dbReference type="ARBA" id="ARBA00022989"/>
    </source>
</evidence>
<name>A0A8C1MKD0_CYPCA</name>
<keyword evidence="4" id="KW-0109">Calcium transport</keyword>
<evidence type="ECO:0000256" key="6">
    <source>
        <dbReference type="ARBA" id="ARBA00022723"/>
    </source>
</evidence>
<evidence type="ECO:0000256" key="5">
    <source>
        <dbReference type="ARBA" id="ARBA00022692"/>
    </source>
</evidence>
<dbReference type="Gene3D" id="1.10.287.3550">
    <property type="match status" value="1"/>
</dbReference>
<dbReference type="InterPro" id="IPR032393">
    <property type="entry name" value="SOAR_STIM1/2"/>
</dbReference>
<evidence type="ECO:0000256" key="8">
    <source>
        <dbReference type="ARBA" id="ARBA00022824"/>
    </source>
</evidence>
<dbReference type="GO" id="GO:0005509">
    <property type="term" value="F:calcium ion binding"/>
    <property type="evidence" value="ECO:0007669"/>
    <property type="project" value="TreeGrafter"/>
</dbReference>
<feature type="compositionally biased region" description="Low complexity" evidence="16">
    <location>
        <begin position="637"/>
        <end position="649"/>
    </location>
</feature>
<dbReference type="Pfam" id="PF16533">
    <property type="entry name" value="SOAR"/>
    <property type="match status" value="1"/>
</dbReference>
<evidence type="ECO:0000256" key="2">
    <source>
        <dbReference type="ARBA" id="ARBA00022448"/>
    </source>
</evidence>
<dbReference type="PROSITE" id="PS50105">
    <property type="entry name" value="SAM_DOMAIN"/>
    <property type="match status" value="1"/>
</dbReference>
<keyword evidence="11 15" id="KW-0175">Coiled coil</keyword>
<evidence type="ECO:0000256" key="16">
    <source>
        <dbReference type="SAM" id="MobiDB-lite"/>
    </source>
</evidence>
<dbReference type="GO" id="GO:0051049">
    <property type="term" value="P:regulation of transport"/>
    <property type="evidence" value="ECO:0007669"/>
    <property type="project" value="UniProtKB-ARBA"/>
</dbReference>
<reference evidence="19" key="1">
    <citation type="submission" date="2025-08" db="UniProtKB">
        <authorList>
            <consortium name="Ensembl"/>
        </authorList>
    </citation>
    <scope>IDENTIFICATION</scope>
</reference>
<keyword evidence="2" id="KW-0813">Transport</keyword>
<evidence type="ECO:0000256" key="12">
    <source>
        <dbReference type="ARBA" id="ARBA00023065"/>
    </source>
</evidence>
<keyword evidence="12" id="KW-0406">Ion transport</keyword>
<evidence type="ECO:0000256" key="3">
    <source>
        <dbReference type="ARBA" id="ARBA00022553"/>
    </source>
</evidence>
<dbReference type="GO" id="GO:0005789">
    <property type="term" value="C:endoplasmic reticulum membrane"/>
    <property type="evidence" value="ECO:0007669"/>
    <property type="project" value="UniProtKB-SubCell"/>
</dbReference>
<keyword evidence="6" id="KW-0479">Metal-binding</keyword>
<dbReference type="FunFam" id="1.10.287.3550:FF:000001">
    <property type="entry name" value="Stromal interaction molecule 1"/>
    <property type="match status" value="1"/>
</dbReference>
<dbReference type="SUPFAM" id="SSF47769">
    <property type="entry name" value="SAM/Pointed domain"/>
    <property type="match status" value="1"/>
</dbReference>
<dbReference type="InterPro" id="IPR013761">
    <property type="entry name" value="SAM/pointed_sf"/>
</dbReference>
<dbReference type="Pfam" id="PF25578">
    <property type="entry name" value="EF-hand_STIM1"/>
    <property type="match status" value="1"/>
</dbReference>
<gene>
    <name evidence="19" type="primary">LOC109088758</name>
</gene>
<dbReference type="InterPro" id="IPR057835">
    <property type="entry name" value="EF-hand_STIM1/2"/>
</dbReference>
<dbReference type="Gene3D" id="1.10.238.180">
    <property type="match status" value="1"/>
</dbReference>
<dbReference type="GO" id="GO:0006874">
    <property type="term" value="P:intracellular calcium ion homeostasis"/>
    <property type="evidence" value="ECO:0007669"/>
    <property type="project" value="TreeGrafter"/>
</dbReference>
<dbReference type="GO" id="GO:0005246">
    <property type="term" value="F:calcium channel regulator activity"/>
    <property type="evidence" value="ECO:0007669"/>
    <property type="project" value="InterPro"/>
</dbReference>
<dbReference type="GO" id="GO:0002115">
    <property type="term" value="P:store-operated calcium entry"/>
    <property type="evidence" value="ECO:0007669"/>
    <property type="project" value="TreeGrafter"/>
</dbReference>
<comment type="subcellular location">
    <subcellularLocation>
        <location evidence="1">Endoplasmic reticulum membrane</location>
        <topology evidence="1">Single-pass type I membrane protein</topology>
    </subcellularLocation>
</comment>
<dbReference type="Gene3D" id="1.10.150.50">
    <property type="entry name" value="Transcription Factor, Ets-1"/>
    <property type="match status" value="1"/>
</dbReference>
<dbReference type="CDD" id="cd11722">
    <property type="entry name" value="SOAR"/>
    <property type="match status" value="1"/>
</dbReference>
<dbReference type="PANTHER" id="PTHR15136">
    <property type="entry name" value="STROMAL INTERACTION MOLECULE HOMOLOG"/>
    <property type="match status" value="1"/>
</dbReference>
<evidence type="ECO:0000256" key="7">
    <source>
        <dbReference type="ARBA" id="ARBA00022729"/>
    </source>
</evidence>
<keyword evidence="13 17" id="KW-0472">Membrane</keyword>
<feature type="domain" description="SAM" evidence="18">
    <location>
        <begin position="112"/>
        <end position="170"/>
    </location>
</feature>
<evidence type="ECO:0000259" key="18">
    <source>
        <dbReference type="PROSITE" id="PS50105"/>
    </source>
</evidence>
<feature type="compositionally biased region" description="Basic residues" evidence="16">
    <location>
        <begin position="733"/>
        <end position="747"/>
    </location>
</feature>
<evidence type="ECO:0000256" key="13">
    <source>
        <dbReference type="ARBA" id="ARBA00023136"/>
    </source>
</evidence>
<evidence type="ECO:0000313" key="20">
    <source>
        <dbReference type="Proteomes" id="UP000694427"/>
    </source>
</evidence>
<feature type="compositionally biased region" description="Acidic residues" evidence="16">
    <location>
        <begin position="718"/>
        <end position="729"/>
    </location>
</feature>
<proteinExistence type="predicted"/>
<dbReference type="FunFam" id="1.20.5.340:FF:000011">
    <property type="entry name" value="Stromal interaction molecule 1"/>
    <property type="match status" value="1"/>
</dbReference>
<dbReference type="InterPro" id="IPR001660">
    <property type="entry name" value="SAM"/>
</dbReference>
<dbReference type="FunFam" id="1.10.238.180:FF:000001">
    <property type="entry name" value="Stromal interaction molecule 1"/>
    <property type="match status" value="1"/>
</dbReference>
<sequence length="747" mass="83653">LSHLYFQRSTLLLFDYLTDCVCLFSSEFCRIDELLCQDEIAILSFEAIRSIHKQMDDDANGNVDVSETDGFLREDLNYHDPKAKHNSFHGDDQLISVEDLWNAWKTSEVYNWTVDKVVEWLIDYVELSQYEEAFRKLNFNGTSMPRLAVKNVTLTQTVLKILDRSHFQKVQLKALDTVLFGAPMMNRHNHLKDLLLVVSIVIGMGGCWFAYIQNRHSKDHMKKMMNDLESLQRAEQSLHDLQQKLQIAQEEHRSVEVEKVNLEQKLRDEINAAKQEAQRLKELREGTGNELSRQKYAEEELEQVRMALKKAEKELESRSDWSPPEALQKWLQLTHEVEVQYYNIKKQNAERQLQVAKEGAEKIKKKRNTLFGTFHVAHSSSLDDVDHKILAAKQALGEVTAALRERLHRWQQIEFLTGFTLVNNPGLPSLASALNLDPSFMGGRGTPQHFMSDDMDDMDEDIVSPGTLQSPSMMSLRQRHIDPQLAMGSQRLVDSCVALGGQEGEGSLYPSRSRTALRQARSQSFGQFDAPGLPPLSSAVSHPAIYFAASSHTPHSSSVATAPHASHYHSSHFQPMDTIPDLPFDASPESRHGHPCSVSLHFSSFPVKPTSLLHGPHSRSEEGAHSHAHNGGNRVQDGGPSPDGGSDSPILMKKVYGIEKSASMSEILCSQAVMSMSESSRSLSPNSTEPDTPSPTGLTGGKAGNRIPQISSKKSPLEEDSGSTGEETDSAASRKKHTFKIFKKQKK</sequence>
<evidence type="ECO:0000256" key="1">
    <source>
        <dbReference type="ARBA" id="ARBA00004115"/>
    </source>
</evidence>
<keyword evidence="3" id="KW-0597">Phosphoprotein</keyword>
<dbReference type="FunFam" id="1.10.150.50:FF:000009">
    <property type="entry name" value="Stromal interaction molecule 1"/>
    <property type="match status" value="1"/>
</dbReference>
<keyword evidence="14" id="KW-0325">Glycoprotein</keyword>
<feature type="region of interest" description="Disordered" evidence="16">
    <location>
        <begin position="676"/>
        <end position="747"/>
    </location>
</feature>
<feature type="coiled-coil region" evidence="15">
    <location>
        <begin position="224"/>
        <end position="318"/>
    </location>
</feature>
<protein>
    <submittedName>
        <fullName evidence="19">Stromal interaction molecule 1a</fullName>
    </submittedName>
</protein>
<keyword evidence="5 17" id="KW-0812">Transmembrane</keyword>
<dbReference type="InterPro" id="IPR037608">
    <property type="entry name" value="STIM1/2"/>
</dbReference>
<evidence type="ECO:0000256" key="14">
    <source>
        <dbReference type="ARBA" id="ARBA00023180"/>
    </source>
</evidence>
<evidence type="ECO:0000256" key="15">
    <source>
        <dbReference type="SAM" id="Coils"/>
    </source>
</evidence>
<dbReference type="Proteomes" id="UP000694427">
    <property type="component" value="Unplaced"/>
</dbReference>
<dbReference type="Ensembl" id="ENSCCRT00010086255.1">
    <property type="protein sequence ID" value="ENSCCRP00010077726.1"/>
    <property type="gene ID" value="ENSCCRG00010032349.1"/>
</dbReference>
<evidence type="ECO:0000256" key="17">
    <source>
        <dbReference type="SAM" id="Phobius"/>
    </source>
</evidence>
<dbReference type="Gene3D" id="1.20.5.340">
    <property type="match status" value="1"/>
</dbReference>
<evidence type="ECO:0000313" key="19">
    <source>
        <dbReference type="Ensembl" id="ENSCCRP00010077726.1"/>
    </source>
</evidence>
<feature type="region of interest" description="Disordered" evidence="16">
    <location>
        <begin position="611"/>
        <end position="650"/>
    </location>
</feature>
<evidence type="ECO:0000256" key="11">
    <source>
        <dbReference type="ARBA" id="ARBA00023054"/>
    </source>
</evidence>
<dbReference type="AlphaFoldDB" id="A0A8C1MKD0"/>
<evidence type="ECO:0000256" key="9">
    <source>
        <dbReference type="ARBA" id="ARBA00022837"/>
    </source>
</evidence>